<dbReference type="NCBIfam" id="NF007976">
    <property type="entry name" value="PRK10700.1"/>
    <property type="match status" value="1"/>
</dbReference>
<dbReference type="SUPFAM" id="SSF55174">
    <property type="entry name" value="Alpha-L RNA-binding motif"/>
    <property type="match status" value="1"/>
</dbReference>
<evidence type="ECO:0000256" key="6">
    <source>
        <dbReference type="ARBA" id="ARBA00037383"/>
    </source>
</evidence>
<dbReference type="InterPro" id="IPR006145">
    <property type="entry name" value="PsdUridine_synth_RsuA/RluA"/>
</dbReference>
<feature type="region of interest" description="Disordered" evidence="9">
    <location>
        <begin position="265"/>
        <end position="301"/>
    </location>
</feature>
<evidence type="ECO:0000256" key="5">
    <source>
        <dbReference type="ARBA" id="ARBA00036944"/>
    </source>
</evidence>
<dbReference type="Pfam" id="PF00849">
    <property type="entry name" value="PseudoU_synth_2"/>
    <property type="match status" value="1"/>
</dbReference>
<dbReference type="SUPFAM" id="SSF55120">
    <property type="entry name" value="Pseudouridine synthase"/>
    <property type="match status" value="1"/>
</dbReference>
<protein>
    <recommendedName>
        <fullName evidence="8">Pseudouridine synthase</fullName>
        <ecNumber evidence="8">5.4.99.-</ecNumber>
    </recommendedName>
</protein>
<evidence type="ECO:0000256" key="8">
    <source>
        <dbReference type="RuleBase" id="RU003887"/>
    </source>
</evidence>
<dbReference type="GO" id="GO:0160139">
    <property type="term" value="F:23S rRNA pseudouridine(2605) synthase activity"/>
    <property type="evidence" value="ECO:0007669"/>
    <property type="project" value="UniProtKB-EC"/>
</dbReference>
<feature type="compositionally biased region" description="Basic and acidic residues" evidence="9">
    <location>
        <begin position="274"/>
        <end position="284"/>
    </location>
</feature>
<dbReference type="RefSeq" id="WP_036543644.1">
    <property type="nucleotide sequence ID" value="NZ_JMSZ01000015.1"/>
</dbReference>
<evidence type="ECO:0000256" key="3">
    <source>
        <dbReference type="ARBA" id="ARBA00022884"/>
    </source>
</evidence>
<dbReference type="PANTHER" id="PTHR47683">
    <property type="entry name" value="PSEUDOURIDINE SYNTHASE FAMILY PROTEIN-RELATED"/>
    <property type="match status" value="1"/>
</dbReference>
<dbReference type="NCBIfam" id="TIGR00093">
    <property type="entry name" value="pseudouridine synthase"/>
    <property type="match status" value="1"/>
</dbReference>
<dbReference type="InterPro" id="IPR042092">
    <property type="entry name" value="PsdUridine_s_RsuA/RluB/E/F_cat"/>
</dbReference>
<dbReference type="PROSITE" id="PS01149">
    <property type="entry name" value="PSI_RSU"/>
    <property type="match status" value="1"/>
</dbReference>
<proteinExistence type="inferred from homology"/>
<dbReference type="FunFam" id="3.30.70.1560:FF:000001">
    <property type="entry name" value="Pseudouridine synthase"/>
    <property type="match status" value="1"/>
</dbReference>
<dbReference type="PANTHER" id="PTHR47683:SF3">
    <property type="entry name" value="RIBOSOMAL LARGE SUBUNIT PSEUDOURIDINE SYNTHASE B"/>
    <property type="match status" value="1"/>
</dbReference>
<name>A0A063Y6U1_9GAMM</name>
<accession>A0A063Y6U1</accession>
<evidence type="ECO:0000256" key="9">
    <source>
        <dbReference type="SAM" id="MobiDB-lite"/>
    </source>
</evidence>
<dbReference type="GO" id="GO:0003723">
    <property type="term" value="F:RNA binding"/>
    <property type="evidence" value="ECO:0007669"/>
    <property type="project" value="UniProtKB-KW"/>
</dbReference>
<keyword evidence="2" id="KW-0698">rRNA processing</keyword>
<evidence type="ECO:0000256" key="7">
    <source>
        <dbReference type="PROSITE-ProRule" id="PRU00182"/>
    </source>
</evidence>
<dbReference type="FunFam" id="3.30.70.580:FF:000009">
    <property type="entry name" value="Pseudouridine synthase"/>
    <property type="match status" value="1"/>
</dbReference>
<dbReference type="CDD" id="cd00165">
    <property type="entry name" value="S4"/>
    <property type="match status" value="1"/>
</dbReference>
<dbReference type="Gene3D" id="3.30.70.580">
    <property type="entry name" value="Pseudouridine synthase I, catalytic domain, N-terminal subdomain"/>
    <property type="match status" value="1"/>
</dbReference>
<dbReference type="GO" id="GO:0000455">
    <property type="term" value="P:enzyme-directed rRNA pseudouridine synthesis"/>
    <property type="evidence" value="ECO:0007669"/>
    <property type="project" value="UniProtKB-ARBA"/>
</dbReference>
<dbReference type="SMART" id="SM00363">
    <property type="entry name" value="S4"/>
    <property type="match status" value="1"/>
</dbReference>
<sequence>MSDEKLQKVLARSGVGSRREMERWIETGRVIVNGQVATLGDRVSEADQVRVDDQSVKLIFASESPRRVLIYNKPLDEVCTRHDPEGRPTVFDSLPPLKQGRWIVVGRLDINTTGLLIFTTDGELANRLMHPSAQIDREYAVRVLGDVTDEMLERLKQGVLLEDGMARFTDVRFFDGEGANKWYHCVLMEGRNREVRRLWESQGIQVNRLKRVRFGPVFLPSDVKVGTWRELGRKECNILAAEVDLPADNSPLNKTPAQLEVEERRFRRQRVRQHATDGRSDVRAAKKPRGRSVGKRNLRSR</sequence>
<evidence type="ECO:0000256" key="2">
    <source>
        <dbReference type="ARBA" id="ARBA00022552"/>
    </source>
</evidence>
<feature type="compositionally biased region" description="Basic residues" evidence="9">
    <location>
        <begin position="285"/>
        <end position="301"/>
    </location>
</feature>
<dbReference type="EMBL" id="JMSZ01000015">
    <property type="protein sequence ID" value="KDE40855.1"/>
    <property type="molecule type" value="Genomic_DNA"/>
</dbReference>
<evidence type="ECO:0000256" key="4">
    <source>
        <dbReference type="ARBA" id="ARBA00023235"/>
    </source>
</evidence>
<dbReference type="STRING" id="267850.ADINL_0504"/>
<dbReference type="OrthoDB" id="9807213at2"/>
<dbReference type="InterPro" id="IPR018496">
    <property type="entry name" value="PsdUridine_synth_RsuA/RluB_CS"/>
</dbReference>
<dbReference type="InterPro" id="IPR000748">
    <property type="entry name" value="PsdUridine_synth_RsuA/RluB/E/F"/>
</dbReference>
<dbReference type="Gene3D" id="3.30.70.1560">
    <property type="entry name" value="Alpha-L RNA-binding motif"/>
    <property type="match status" value="1"/>
</dbReference>
<evidence type="ECO:0000313" key="12">
    <source>
        <dbReference type="Proteomes" id="UP000027318"/>
    </source>
</evidence>
<dbReference type="AlphaFoldDB" id="A0A063Y6U1"/>
<reference evidence="11 12" key="1">
    <citation type="journal article" date="2005" name="Int. J. Syst. Evol. Microbiol.">
        <title>Nitrincola lacisaponensis gen. nov., sp. nov., a novel alkaliphilic bacterium isolated from an alkaline, saline lake.</title>
        <authorList>
            <person name="Dimitriu P.A."/>
            <person name="Shukla S.K."/>
            <person name="Conradt J."/>
            <person name="Marquez M.C."/>
            <person name="Ventosa A."/>
            <person name="Maglia A."/>
            <person name="Peyton B.M."/>
            <person name="Pinkart H.C."/>
            <person name="Mormile M.R."/>
        </authorList>
    </citation>
    <scope>NUCLEOTIDE SEQUENCE [LARGE SCALE GENOMIC DNA]</scope>
    <source>
        <strain evidence="11 12">4CA</strain>
    </source>
</reference>
<feature type="domain" description="RNA-binding S4" evidence="10">
    <location>
        <begin position="4"/>
        <end position="64"/>
    </location>
</feature>
<dbReference type="InterPro" id="IPR002942">
    <property type="entry name" value="S4_RNA-bd"/>
</dbReference>
<dbReference type="Pfam" id="PF01479">
    <property type="entry name" value="S4"/>
    <property type="match status" value="1"/>
</dbReference>
<dbReference type="InterPro" id="IPR036986">
    <property type="entry name" value="S4_RNA-bd_sf"/>
</dbReference>
<dbReference type="InterPro" id="IPR050343">
    <property type="entry name" value="RsuA_PseudoU_synthase"/>
</dbReference>
<evidence type="ECO:0000256" key="1">
    <source>
        <dbReference type="ARBA" id="ARBA00008348"/>
    </source>
</evidence>
<dbReference type="CDD" id="cd02556">
    <property type="entry name" value="PseudoU_synth_RluB"/>
    <property type="match status" value="1"/>
</dbReference>
<keyword evidence="12" id="KW-1185">Reference proteome</keyword>
<comment type="catalytic activity">
    <reaction evidence="5">
        <text>uridine(2605) in 23S rRNA = pseudouridine(2605) in 23S rRNA</text>
        <dbReference type="Rhea" id="RHEA:42520"/>
        <dbReference type="Rhea" id="RHEA-COMP:10095"/>
        <dbReference type="Rhea" id="RHEA-COMP:10096"/>
        <dbReference type="ChEBI" id="CHEBI:65314"/>
        <dbReference type="ChEBI" id="CHEBI:65315"/>
        <dbReference type="EC" id="5.4.99.22"/>
    </reaction>
</comment>
<keyword evidence="11" id="KW-0456">Lyase</keyword>
<dbReference type="Proteomes" id="UP000027318">
    <property type="component" value="Unassembled WGS sequence"/>
</dbReference>
<dbReference type="FunFam" id="3.10.290.10:FF:000003">
    <property type="entry name" value="Pseudouridine synthase"/>
    <property type="match status" value="1"/>
</dbReference>
<gene>
    <name evidence="11" type="ORF">ADINL_0504</name>
</gene>
<dbReference type="Gene3D" id="3.10.290.10">
    <property type="entry name" value="RNA-binding S4 domain"/>
    <property type="match status" value="1"/>
</dbReference>
<evidence type="ECO:0000259" key="10">
    <source>
        <dbReference type="SMART" id="SM00363"/>
    </source>
</evidence>
<comment type="similarity">
    <text evidence="1 8">Belongs to the pseudouridine synthase RsuA family.</text>
</comment>
<comment type="function">
    <text evidence="6">Responsible for synthesis of pseudouridine from uracil-2605 in 23S ribosomal RNA.</text>
</comment>
<dbReference type="GO" id="GO:0016829">
    <property type="term" value="F:lyase activity"/>
    <property type="evidence" value="ECO:0007669"/>
    <property type="project" value="UniProtKB-KW"/>
</dbReference>
<dbReference type="GO" id="GO:0005829">
    <property type="term" value="C:cytosol"/>
    <property type="evidence" value="ECO:0007669"/>
    <property type="project" value="UniProtKB-ARBA"/>
</dbReference>
<dbReference type="EC" id="5.4.99.-" evidence="8"/>
<dbReference type="PROSITE" id="PS50889">
    <property type="entry name" value="S4"/>
    <property type="match status" value="1"/>
</dbReference>
<evidence type="ECO:0000313" key="11">
    <source>
        <dbReference type="EMBL" id="KDE40855.1"/>
    </source>
</evidence>
<keyword evidence="3 7" id="KW-0694">RNA-binding</keyword>
<dbReference type="PATRIC" id="fig|267850.7.peg.498"/>
<organism evidence="11 12">
    <name type="scientific">Nitrincola lacisaponensis</name>
    <dbReference type="NCBI Taxonomy" id="267850"/>
    <lineage>
        <taxon>Bacteria</taxon>
        <taxon>Pseudomonadati</taxon>
        <taxon>Pseudomonadota</taxon>
        <taxon>Gammaproteobacteria</taxon>
        <taxon>Oceanospirillales</taxon>
        <taxon>Oceanospirillaceae</taxon>
        <taxon>Nitrincola</taxon>
    </lineage>
</organism>
<dbReference type="InterPro" id="IPR020094">
    <property type="entry name" value="TruA/RsuA/RluB/E/F_N"/>
</dbReference>
<comment type="caution">
    <text evidence="11">The sequence shown here is derived from an EMBL/GenBank/DDBJ whole genome shotgun (WGS) entry which is preliminary data.</text>
</comment>
<dbReference type="InterPro" id="IPR020103">
    <property type="entry name" value="PsdUridine_synth_cat_dom_sf"/>
</dbReference>
<keyword evidence="4 8" id="KW-0413">Isomerase</keyword>